<dbReference type="EMBL" id="VUJV01000001">
    <property type="protein sequence ID" value="KAA1421396.1"/>
    <property type="molecule type" value="Genomic_DNA"/>
</dbReference>
<dbReference type="SUPFAM" id="SSF69304">
    <property type="entry name" value="Tricorn protease N-terminal domain"/>
    <property type="match status" value="1"/>
</dbReference>
<comment type="similarity">
    <text evidence="1">Belongs to the TolB family.</text>
</comment>
<dbReference type="InterPro" id="IPR001343">
    <property type="entry name" value="Hemolysn_Ca-bd"/>
</dbReference>
<sequence length="660" mass="66504">MMRTVVFRVLTGAAVAACATLSAPATAAPSHAASAVAAAVTPGLMGDIYYSRTGTTAEQSGIYRMEADGNQPTPIAPFAPGDVLLPEHAAVSSDGQRIVYRTVVDLWLINADGTGKVQLTHTGLDISESGPAFSPDGRYVTYSSDPGGNSDIYRRDLVTGRVVRLTTSTGADYDAAFSPDGKSIVFVSTRNGSPNPEIYRMNVDGTNQTRLTNIGGNDTDPEYSPNGGQIVFTTDRIGAGNFEIFRMNTDGTGQTRLTINTSNDTDPTYSPDGGQIAFVSNRDGSSQIYRMNGNGTGQFRLTSLDGSSSTGPAWAPAYTECQGLPATITGTSGDDTLVGTPGPDVIAGLAGDDTLQGFDGADVFCGGPGTDTVTYADHELDVTANLGGGAGDDGSAEDGPLGARDSIAKDVENLVGGLSNDDLTGSSVFNNLTGGPGDDHLSGGADGDNLLGGSGDDVLIGGDGGEALLGGSGDDVLIGGDGNEFLIAGESGDDILRGGDGVDALTGNAGDDELYGGDHGDFLEGGLDSDVIDGGPGVDTTSYDGRVSGVVASIGGGVGDDGSKQDGPTGERDTIANNVENLIGGLANDTLTGNADDNQLTGGLGADTLLGLGGTDLLKALDGVKDTKLDCGDGPDFPAERDRVGVVDPSAASCTGASLD</sequence>
<evidence type="ECO:0000313" key="4">
    <source>
        <dbReference type="Proteomes" id="UP000325003"/>
    </source>
</evidence>
<dbReference type="Proteomes" id="UP000325003">
    <property type="component" value="Unassembled WGS sequence"/>
</dbReference>
<proteinExistence type="inferred from homology"/>
<dbReference type="SUPFAM" id="SSF51120">
    <property type="entry name" value="beta-Roll"/>
    <property type="match status" value="4"/>
</dbReference>
<dbReference type="RefSeq" id="WP_149726857.1">
    <property type="nucleotide sequence ID" value="NZ_VUJV01000001.1"/>
</dbReference>
<dbReference type="PANTHER" id="PTHR36842">
    <property type="entry name" value="PROTEIN TOLB HOMOLOG"/>
    <property type="match status" value="1"/>
</dbReference>
<dbReference type="PRINTS" id="PR00313">
    <property type="entry name" value="CABNDNGRPT"/>
</dbReference>
<gene>
    <name evidence="3" type="ORF">F0U44_03605</name>
</gene>
<protein>
    <recommendedName>
        <fullName evidence="5">DUF5050 domain-containing protein</fullName>
    </recommendedName>
</protein>
<feature type="signal peptide" evidence="2">
    <location>
        <begin position="1"/>
        <end position="27"/>
    </location>
</feature>
<reference evidence="3 4" key="1">
    <citation type="submission" date="2019-09" db="EMBL/GenBank/DDBJ databases">
        <title>Nocardioides panacisoli sp. nov., isolated from the soil of a ginseng field.</title>
        <authorList>
            <person name="Cho C."/>
        </authorList>
    </citation>
    <scope>NUCLEOTIDE SEQUENCE [LARGE SCALE GENOMIC DNA]</scope>
    <source>
        <strain evidence="3 4">BN130099</strain>
    </source>
</reference>
<dbReference type="InterPro" id="IPR011042">
    <property type="entry name" value="6-blade_b-propeller_TolB-like"/>
</dbReference>
<dbReference type="Gene3D" id="2.150.10.10">
    <property type="entry name" value="Serralysin-like metalloprotease, C-terminal"/>
    <property type="match status" value="4"/>
</dbReference>
<reference evidence="3 4" key="2">
    <citation type="submission" date="2019-09" db="EMBL/GenBank/DDBJ databases">
        <authorList>
            <person name="Jin C."/>
        </authorList>
    </citation>
    <scope>NUCLEOTIDE SEQUENCE [LARGE SCALE GENOMIC DNA]</scope>
    <source>
        <strain evidence="3 4">BN130099</strain>
    </source>
</reference>
<name>A0A5B1LLS1_9ACTN</name>
<dbReference type="InterPro" id="IPR011049">
    <property type="entry name" value="Serralysin-like_metalloprot_C"/>
</dbReference>
<accession>A0A5B1LLS1</accession>
<evidence type="ECO:0000313" key="3">
    <source>
        <dbReference type="EMBL" id="KAA1421396.1"/>
    </source>
</evidence>
<evidence type="ECO:0000256" key="2">
    <source>
        <dbReference type="SAM" id="SignalP"/>
    </source>
</evidence>
<dbReference type="Gene3D" id="2.120.10.30">
    <property type="entry name" value="TolB, C-terminal domain"/>
    <property type="match status" value="3"/>
</dbReference>
<dbReference type="Pfam" id="PF07676">
    <property type="entry name" value="PD40"/>
    <property type="match status" value="4"/>
</dbReference>
<dbReference type="PANTHER" id="PTHR36842:SF1">
    <property type="entry name" value="PROTEIN TOLB"/>
    <property type="match status" value="1"/>
</dbReference>
<comment type="caution">
    <text evidence="3">The sequence shown here is derived from an EMBL/GenBank/DDBJ whole genome shotgun (WGS) entry which is preliminary data.</text>
</comment>
<evidence type="ECO:0008006" key="5">
    <source>
        <dbReference type="Google" id="ProtNLM"/>
    </source>
</evidence>
<dbReference type="GO" id="GO:0005509">
    <property type="term" value="F:calcium ion binding"/>
    <property type="evidence" value="ECO:0007669"/>
    <property type="project" value="InterPro"/>
</dbReference>
<dbReference type="Pfam" id="PF00353">
    <property type="entry name" value="HemolysinCabind"/>
    <property type="match status" value="4"/>
</dbReference>
<keyword evidence="4" id="KW-1185">Reference proteome</keyword>
<evidence type="ECO:0000256" key="1">
    <source>
        <dbReference type="ARBA" id="ARBA00009820"/>
    </source>
</evidence>
<dbReference type="InterPro" id="IPR011659">
    <property type="entry name" value="WD40"/>
</dbReference>
<keyword evidence="2" id="KW-0732">Signal</keyword>
<dbReference type="AlphaFoldDB" id="A0A5B1LLS1"/>
<organism evidence="3 4">
    <name type="scientific">Nocardioides humilatus</name>
    <dbReference type="NCBI Taxonomy" id="2607660"/>
    <lineage>
        <taxon>Bacteria</taxon>
        <taxon>Bacillati</taxon>
        <taxon>Actinomycetota</taxon>
        <taxon>Actinomycetes</taxon>
        <taxon>Propionibacteriales</taxon>
        <taxon>Nocardioidaceae</taxon>
        <taxon>Nocardioides</taxon>
    </lineage>
</organism>
<feature type="chain" id="PRO_5038427184" description="DUF5050 domain-containing protein" evidence="2">
    <location>
        <begin position="28"/>
        <end position="660"/>
    </location>
</feature>